<dbReference type="PANTHER" id="PTHR37984:SF5">
    <property type="entry name" value="PROTEIN NYNRIN-LIKE"/>
    <property type="match status" value="1"/>
</dbReference>
<proteinExistence type="predicted"/>
<dbReference type="Gene3D" id="3.30.70.270">
    <property type="match status" value="1"/>
</dbReference>
<accession>A0A371HNJ7</accession>
<dbReference type="EMBL" id="QJKJ01002092">
    <property type="protein sequence ID" value="RDY04383.1"/>
    <property type="molecule type" value="Genomic_DNA"/>
</dbReference>
<reference evidence="1" key="1">
    <citation type="submission" date="2018-05" db="EMBL/GenBank/DDBJ databases">
        <title>Draft genome of Mucuna pruriens seed.</title>
        <authorList>
            <person name="Nnadi N.E."/>
            <person name="Vos R."/>
            <person name="Hasami M.H."/>
            <person name="Devisetty U.K."/>
            <person name="Aguiy J.C."/>
        </authorList>
    </citation>
    <scope>NUCLEOTIDE SEQUENCE [LARGE SCALE GENOMIC DNA]</scope>
    <source>
        <strain evidence="1">JCA_2017</strain>
    </source>
</reference>
<dbReference type="Gene3D" id="3.10.10.10">
    <property type="entry name" value="HIV Type 1 Reverse Transcriptase, subunit A, domain 1"/>
    <property type="match status" value="1"/>
</dbReference>
<organism evidence="1 2">
    <name type="scientific">Mucuna pruriens</name>
    <name type="common">Velvet bean</name>
    <name type="synonym">Dolichos pruriens</name>
    <dbReference type="NCBI Taxonomy" id="157652"/>
    <lineage>
        <taxon>Eukaryota</taxon>
        <taxon>Viridiplantae</taxon>
        <taxon>Streptophyta</taxon>
        <taxon>Embryophyta</taxon>
        <taxon>Tracheophyta</taxon>
        <taxon>Spermatophyta</taxon>
        <taxon>Magnoliopsida</taxon>
        <taxon>eudicotyledons</taxon>
        <taxon>Gunneridae</taxon>
        <taxon>Pentapetalae</taxon>
        <taxon>rosids</taxon>
        <taxon>fabids</taxon>
        <taxon>Fabales</taxon>
        <taxon>Fabaceae</taxon>
        <taxon>Papilionoideae</taxon>
        <taxon>50 kb inversion clade</taxon>
        <taxon>NPAAA clade</taxon>
        <taxon>indigoferoid/millettioid clade</taxon>
        <taxon>Phaseoleae</taxon>
        <taxon>Mucuna</taxon>
    </lineage>
</organism>
<dbReference type="InterPro" id="IPR050951">
    <property type="entry name" value="Retrovirus_Pol_polyprotein"/>
</dbReference>
<dbReference type="PANTHER" id="PTHR37984">
    <property type="entry name" value="PROTEIN CBG26694"/>
    <property type="match status" value="1"/>
</dbReference>
<name>A0A371HNJ7_MUCPR</name>
<dbReference type="AlphaFoldDB" id="A0A371HNJ7"/>
<dbReference type="Proteomes" id="UP000257109">
    <property type="component" value="Unassembled WGS sequence"/>
</dbReference>
<feature type="non-terminal residue" evidence="1">
    <location>
        <position position="1"/>
    </location>
</feature>
<dbReference type="InterPro" id="IPR043128">
    <property type="entry name" value="Rev_trsase/Diguanyl_cyclase"/>
</dbReference>
<dbReference type="FunFam" id="3.30.70.270:FF:000020">
    <property type="entry name" value="Transposon Tf2-6 polyprotein-like Protein"/>
    <property type="match status" value="1"/>
</dbReference>
<dbReference type="SUPFAM" id="SSF56672">
    <property type="entry name" value="DNA/RNA polymerases"/>
    <property type="match status" value="1"/>
</dbReference>
<sequence>MVKKEVTKLLATEIIYPILDSQWVIPVQVVPKKSGMTIMKNQHDEMVPTMIQNRYMKIHIALVDQHKTTFMCPFGTFTYARMPFGCCEMLQGIVLGHLVSNSRIEVDKAKVDIIASLPNPTYVREVRYFLGHVGFYWWFIKNFNKIALPLSKLLQKDVDLVFDQPYVDAFQELKKRLTSAPILQALNWSIRSS</sequence>
<gene>
    <name evidence="1" type="ORF">CR513_11901</name>
</gene>
<evidence type="ECO:0000313" key="1">
    <source>
        <dbReference type="EMBL" id="RDY04383.1"/>
    </source>
</evidence>
<comment type="caution">
    <text evidence="1">The sequence shown here is derived from an EMBL/GenBank/DDBJ whole genome shotgun (WGS) entry which is preliminary data.</text>
</comment>
<dbReference type="OrthoDB" id="1433081at2759"/>
<protein>
    <submittedName>
        <fullName evidence="1">Mitochondrial protein</fullName>
    </submittedName>
</protein>
<dbReference type="InterPro" id="IPR043502">
    <property type="entry name" value="DNA/RNA_pol_sf"/>
</dbReference>
<evidence type="ECO:0000313" key="2">
    <source>
        <dbReference type="Proteomes" id="UP000257109"/>
    </source>
</evidence>
<keyword evidence="2" id="KW-1185">Reference proteome</keyword>